<accession>A0A9X1HXF5</accession>
<protein>
    <submittedName>
        <fullName evidence="1">Uncharacterized protein</fullName>
    </submittedName>
</protein>
<dbReference type="AlphaFoldDB" id="A0A9X1HXF5"/>
<reference evidence="1" key="1">
    <citation type="submission" date="2021-09" db="EMBL/GenBank/DDBJ databases">
        <title>Fulvivirga sp. isolated from coastal sediment.</title>
        <authorList>
            <person name="Yu H."/>
        </authorList>
    </citation>
    <scope>NUCLEOTIDE SEQUENCE</scope>
    <source>
        <strain evidence="1">1062</strain>
    </source>
</reference>
<gene>
    <name evidence="1" type="ORF">LDX50_28345</name>
</gene>
<evidence type="ECO:0000313" key="1">
    <source>
        <dbReference type="EMBL" id="MCA6078818.1"/>
    </source>
</evidence>
<dbReference type="EMBL" id="JAIXNE010000007">
    <property type="protein sequence ID" value="MCA6078818.1"/>
    <property type="molecule type" value="Genomic_DNA"/>
</dbReference>
<evidence type="ECO:0000313" key="2">
    <source>
        <dbReference type="Proteomes" id="UP001139409"/>
    </source>
</evidence>
<comment type="caution">
    <text evidence="1">The sequence shown here is derived from an EMBL/GenBank/DDBJ whole genome shotgun (WGS) entry which is preliminary data.</text>
</comment>
<proteinExistence type="predicted"/>
<name>A0A9X1HXF5_9BACT</name>
<organism evidence="1 2">
    <name type="scientific">Fulvivirga sedimenti</name>
    <dbReference type="NCBI Taxonomy" id="2879465"/>
    <lineage>
        <taxon>Bacteria</taxon>
        <taxon>Pseudomonadati</taxon>
        <taxon>Bacteroidota</taxon>
        <taxon>Cytophagia</taxon>
        <taxon>Cytophagales</taxon>
        <taxon>Fulvivirgaceae</taxon>
        <taxon>Fulvivirga</taxon>
    </lineage>
</organism>
<dbReference type="Proteomes" id="UP001139409">
    <property type="component" value="Unassembled WGS sequence"/>
</dbReference>
<keyword evidence="2" id="KW-1185">Reference proteome</keyword>
<dbReference type="RefSeq" id="WP_225699679.1">
    <property type="nucleotide sequence ID" value="NZ_JAIXNE010000007.1"/>
</dbReference>
<sequence length="191" mass="21887">MNYSDEELQAIAKRITNLQGDDVPNLPYELLYHNLERARTISIAPIRFLLNDIIECQKLLHSSPIDLAVKTSNNSRIVLTDKSALKRALNAYMETRFGPGIIALAKKFNTIQNNGLRQDEIEKTLFVRTLFNLFIDQCDSKNQCYRLIGEIIEEYDQETIKKRVTSKTYTKLFDDLSFLLPTISGAGGIRR</sequence>